<name>A0ABQ2B417_9MICO</name>
<dbReference type="RefSeq" id="WP_188521935.1">
    <property type="nucleotide sequence ID" value="NZ_BMDG01000001.1"/>
</dbReference>
<dbReference type="InterPro" id="IPR006016">
    <property type="entry name" value="UspA"/>
</dbReference>
<dbReference type="CDD" id="cd00293">
    <property type="entry name" value="USP-like"/>
    <property type="match status" value="1"/>
</dbReference>
<dbReference type="SUPFAM" id="SSF52402">
    <property type="entry name" value="Adenine nucleotide alpha hydrolases-like"/>
    <property type="match status" value="1"/>
</dbReference>
<sequence length="172" mass="17975">MGDDGGSGRQPVVLGVAPGQPDHVLSDAARFARQFGAELVCAYVDADRFVVSEDADGRTTTSPIDPDLDDPGQEELEPALAEHLASVLGPSGVRWSTRLLAGDTAQALGHLAETVDAAMIVVGVHGRGFAAGVQELFNRSVAVRLAHHQDRPVVVIPARSSGAEPRPPWTSA</sequence>
<accession>A0ABQ2B417</accession>
<gene>
    <name evidence="3" type="ORF">GCM10007368_03720</name>
</gene>
<dbReference type="Proteomes" id="UP000632535">
    <property type="component" value="Unassembled WGS sequence"/>
</dbReference>
<protein>
    <recommendedName>
        <fullName evidence="2">UspA domain-containing protein</fullName>
    </recommendedName>
</protein>
<keyword evidence="4" id="KW-1185">Reference proteome</keyword>
<dbReference type="Gene3D" id="3.40.50.620">
    <property type="entry name" value="HUPs"/>
    <property type="match status" value="1"/>
</dbReference>
<proteinExistence type="predicted"/>
<feature type="domain" description="UspA" evidence="2">
    <location>
        <begin position="10"/>
        <end position="157"/>
    </location>
</feature>
<evidence type="ECO:0000313" key="4">
    <source>
        <dbReference type="Proteomes" id="UP000632535"/>
    </source>
</evidence>
<evidence type="ECO:0000256" key="1">
    <source>
        <dbReference type="SAM" id="MobiDB-lite"/>
    </source>
</evidence>
<evidence type="ECO:0000259" key="2">
    <source>
        <dbReference type="Pfam" id="PF00582"/>
    </source>
</evidence>
<dbReference type="EMBL" id="BMDG01000001">
    <property type="protein sequence ID" value="GGI04950.1"/>
    <property type="molecule type" value="Genomic_DNA"/>
</dbReference>
<dbReference type="InterPro" id="IPR014729">
    <property type="entry name" value="Rossmann-like_a/b/a_fold"/>
</dbReference>
<reference evidence="4" key="1">
    <citation type="journal article" date="2019" name="Int. J. Syst. Evol. Microbiol.">
        <title>The Global Catalogue of Microorganisms (GCM) 10K type strain sequencing project: providing services to taxonomists for standard genome sequencing and annotation.</title>
        <authorList>
            <consortium name="The Broad Institute Genomics Platform"/>
            <consortium name="The Broad Institute Genome Sequencing Center for Infectious Disease"/>
            <person name="Wu L."/>
            <person name="Ma J."/>
        </authorList>
    </citation>
    <scope>NUCLEOTIDE SEQUENCE [LARGE SCALE GENOMIC DNA]</scope>
    <source>
        <strain evidence="4">CCM 8653</strain>
    </source>
</reference>
<dbReference type="Pfam" id="PF00582">
    <property type="entry name" value="Usp"/>
    <property type="match status" value="1"/>
</dbReference>
<feature type="region of interest" description="Disordered" evidence="1">
    <location>
        <begin position="54"/>
        <end position="73"/>
    </location>
</feature>
<comment type="caution">
    <text evidence="3">The sequence shown here is derived from an EMBL/GenBank/DDBJ whole genome shotgun (WGS) entry which is preliminary data.</text>
</comment>
<evidence type="ECO:0000313" key="3">
    <source>
        <dbReference type="EMBL" id="GGI04950.1"/>
    </source>
</evidence>
<organism evidence="3 4">
    <name type="scientific">Isoptericola cucumis</name>
    <dbReference type="NCBI Taxonomy" id="1776856"/>
    <lineage>
        <taxon>Bacteria</taxon>
        <taxon>Bacillati</taxon>
        <taxon>Actinomycetota</taxon>
        <taxon>Actinomycetes</taxon>
        <taxon>Micrococcales</taxon>
        <taxon>Promicromonosporaceae</taxon>
        <taxon>Isoptericola</taxon>
    </lineage>
</organism>